<dbReference type="GO" id="GO:0005886">
    <property type="term" value="C:plasma membrane"/>
    <property type="evidence" value="ECO:0007669"/>
    <property type="project" value="UniProtKB-SubCell"/>
</dbReference>
<keyword evidence="14" id="KW-1185">Reference proteome</keyword>
<comment type="function">
    <text evidence="1">Mediates high-affinity intracellular uptake of the rare oligo-element molybdenum.</text>
</comment>
<evidence type="ECO:0000256" key="7">
    <source>
        <dbReference type="ARBA" id="ARBA00022989"/>
    </source>
</evidence>
<dbReference type="PANTHER" id="PTHR23516:SF1">
    <property type="entry name" value="MOLYBDATE-ANION TRANSPORTER"/>
    <property type="match status" value="1"/>
</dbReference>
<evidence type="ECO:0000256" key="8">
    <source>
        <dbReference type="ARBA" id="ARBA00023065"/>
    </source>
</evidence>
<feature type="transmembrane region" description="Helical" evidence="12">
    <location>
        <begin position="360"/>
        <end position="384"/>
    </location>
</feature>
<dbReference type="PANTHER" id="PTHR23516">
    <property type="entry name" value="SAM (S-ADENOSYL METHIONINE) TRANSPORTER"/>
    <property type="match status" value="1"/>
</dbReference>
<keyword evidence="4" id="KW-0813">Transport</keyword>
<feature type="transmembrane region" description="Helical" evidence="12">
    <location>
        <begin position="331"/>
        <end position="354"/>
    </location>
</feature>
<dbReference type="InterPro" id="IPR008509">
    <property type="entry name" value="MOT2/MFSD5"/>
</dbReference>
<feature type="transmembrane region" description="Helical" evidence="12">
    <location>
        <begin position="263"/>
        <end position="289"/>
    </location>
</feature>
<reference evidence="15" key="1">
    <citation type="submission" date="2016-06" db="UniProtKB">
        <authorList>
            <consortium name="WormBaseParasite"/>
        </authorList>
    </citation>
    <scope>IDENTIFICATION</scope>
</reference>
<keyword evidence="7 12" id="KW-1133">Transmembrane helix</keyword>
<dbReference type="Gene3D" id="1.20.1250.20">
    <property type="entry name" value="MFS general substrate transporter like domains"/>
    <property type="match status" value="1"/>
</dbReference>
<evidence type="ECO:0000256" key="1">
    <source>
        <dbReference type="ARBA" id="ARBA00003019"/>
    </source>
</evidence>
<dbReference type="InterPro" id="IPR036259">
    <property type="entry name" value="MFS_trans_sf"/>
</dbReference>
<feature type="transmembrane region" description="Helical" evidence="12">
    <location>
        <begin position="210"/>
        <end position="230"/>
    </location>
</feature>
<dbReference type="EMBL" id="UZAM01009274">
    <property type="protein sequence ID" value="VDP08400.1"/>
    <property type="molecule type" value="Genomic_DNA"/>
</dbReference>
<dbReference type="GO" id="GO:0006811">
    <property type="term" value="P:monoatomic ion transport"/>
    <property type="evidence" value="ECO:0007669"/>
    <property type="project" value="UniProtKB-KW"/>
</dbReference>
<accession>A0A183IQC5</accession>
<feature type="transmembrane region" description="Helical" evidence="12">
    <location>
        <begin position="396"/>
        <end position="416"/>
    </location>
</feature>
<dbReference type="AlphaFoldDB" id="A0A183IQC5"/>
<evidence type="ECO:0000256" key="6">
    <source>
        <dbReference type="ARBA" id="ARBA00022692"/>
    </source>
</evidence>
<keyword evidence="8" id="KW-0406">Ion transport</keyword>
<evidence type="ECO:0000256" key="2">
    <source>
        <dbReference type="ARBA" id="ARBA00004651"/>
    </source>
</evidence>
<evidence type="ECO:0000256" key="5">
    <source>
        <dbReference type="ARBA" id="ARBA00022475"/>
    </source>
</evidence>
<feature type="transmembrane region" description="Helical" evidence="12">
    <location>
        <begin position="422"/>
        <end position="445"/>
    </location>
</feature>
<organism evidence="15">
    <name type="scientific">Soboliphyme baturini</name>
    <dbReference type="NCBI Taxonomy" id="241478"/>
    <lineage>
        <taxon>Eukaryota</taxon>
        <taxon>Metazoa</taxon>
        <taxon>Ecdysozoa</taxon>
        <taxon>Nematoda</taxon>
        <taxon>Enoplea</taxon>
        <taxon>Dorylaimia</taxon>
        <taxon>Dioctophymatida</taxon>
        <taxon>Dioctophymatoidea</taxon>
        <taxon>Soboliphymatidae</taxon>
        <taxon>Soboliphyme</taxon>
    </lineage>
</organism>
<keyword evidence="5" id="KW-1003">Cell membrane</keyword>
<feature type="transmembrane region" description="Helical" evidence="12">
    <location>
        <begin position="112"/>
        <end position="129"/>
    </location>
</feature>
<keyword evidence="9 12" id="KW-0472">Membrane</keyword>
<dbReference type="Pfam" id="PF05631">
    <property type="entry name" value="MFS_5"/>
    <property type="match status" value="1"/>
</dbReference>
<evidence type="ECO:0000256" key="3">
    <source>
        <dbReference type="ARBA" id="ARBA00021242"/>
    </source>
</evidence>
<feature type="transmembrane region" description="Helical" evidence="12">
    <location>
        <begin position="85"/>
        <end position="105"/>
    </location>
</feature>
<feature type="transmembrane region" description="Helical" evidence="12">
    <location>
        <begin position="301"/>
        <end position="319"/>
    </location>
</feature>
<evidence type="ECO:0000313" key="14">
    <source>
        <dbReference type="Proteomes" id="UP000270296"/>
    </source>
</evidence>
<dbReference type="Proteomes" id="UP000270296">
    <property type="component" value="Unassembled WGS sequence"/>
</dbReference>
<proteinExistence type="predicted"/>
<dbReference type="GO" id="GO:0015098">
    <property type="term" value="F:molybdate ion transmembrane transporter activity"/>
    <property type="evidence" value="ECO:0007669"/>
    <property type="project" value="InterPro"/>
</dbReference>
<evidence type="ECO:0000313" key="13">
    <source>
        <dbReference type="EMBL" id="VDP08400.1"/>
    </source>
</evidence>
<feature type="transmembrane region" description="Helical" evidence="12">
    <location>
        <begin position="50"/>
        <end position="73"/>
    </location>
</feature>
<evidence type="ECO:0000256" key="4">
    <source>
        <dbReference type="ARBA" id="ARBA00022448"/>
    </source>
</evidence>
<evidence type="ECO:0000313" key="15">
    <source>
        <dbReference type="WBParaSite" id="SBAD_0000605501-mRNA-1"/>
    </source>
</evidence>
<keyword evidence="6 12" id="KW-0812">Transmembrane</keyword>
<protein>
    <recommendedName>
        <fullName evidence="3">Molybdate-anion transporter</fullName>
    </recommendedName>
    <alternativeName>
        <fullName evidence="10">Major facilitator superfamily domain-containing protein 5</fullName>
    </alternativeName>
    <alternativeName>
        <fullName evidence="11">Molybdate transporter 2 homolog</fullName>
    </alternativeName>
</protein>
<evidence type="ECO:0000256" key="11">
    <source>
        <dbReference type="ARBA" id="ARBA00032555"/>
    </source>
</evidence>
<dbReference type="WBParaSite" id="SBAD_0000605501-mRNA-1">
    <property type="protein sequence ID" value="SBAD_0000605501-mRNA-1"/>
    <property type="gene ID" value="SBAD_0000605501"/>
</dbReference>
<gene>
    <name evidence="13" type="ORF">SBAD_LOCUS5822</name>
</gene>
<feature type="transmembrane region" description="Helical" evidence="12">
    <location>
        <begin position="6"/>
        <end position="24"/>
    </location>
</feature>
<reference evidence="13 14" key="2">
    <citation type="submission" date="2018-11" db="EMBL/GenBank/DDBJ databases">
        <authorList>
            <consortium name="Pathogen Informatics"/>
        </authorList>
    </citation>
    <scope>NUCLEOTIDE SEQUENCE [LARGE SCALE GENOMIC DNA]</scope>
</reference>
<evidence type="ECO:0000256" key="9">
    <source>
        <dbReference type="ARBA" id="ARBA00023136"/>
    </source>
</evidence>
<comment type="subcellular location">
    <subcellularLocation>
        <location evidence="2">Cell membrane</location>
        <topology evidence="2">Multi-pass membrane protein</topology>
    </subcellularLocation>
</comment>
<name>A0A183IQC5_9BILA</name>
<dbReference type="OrthoDB" id="263957at2759"/>
<sequence>MEYNVIVNVFSFVLLVAALALHRWKGKGSRSGVAVTSTVSNADFVSFRNVFVIGHVGCLFAESLQAPFLYVLFNSYGYLESQIAVLYMSGLLVNIVFTMVTARLVQRVERRLLCCLCISLSCVACLLKLSQAYEVLLVSRALDGVVASLLLVPFHEWYLHEHLIRHDFPTEWIAVAFREVAVAHGFLAIVDDTQEAKGYFADMLVRVSGLVVSPFLMSVVFHIASGTWIFQKWPPNRLDISKRSYFCGEALGAIRVLVVRPKVLLLCTIQALFESTLCLFIFLWTPLLLPSRPLILDGPNFGVIFACFMASALLGTLLHHRLRCMIQESTLLWLSVSLSFIGMTAAVIISYPTATSVLRFYVLVVTFCLYEFGVGMYFPTMQYLQKHLLPAENRSALLVLVRVPLNALAVCGLLFLHSQEYFGNWMLMCFCMISLIIILMLSLLLNSLLGDAPTDSAHVFSHLSSEPDD</sequence>
<evidence type="ECO:0000256" key="12">
    <source>
        <dbReference type="SAM" id="Phobius"/>
    </source>
</evidence>
<evidence type="ECO:0000256" key="10">
    <source>
        <dbReference type="ARBA" id="ARBA00030646"/>
    </source>
</evidence>
<dbReference type="SUPFAM" id="SSF103473">
    <property type="entry name" value="MFS general substrate transporter"/>
    <property type="match status" value="1"/>
</dbReference>